<protein>
    <submittedName>
        <fullName evidence="1">Uncharacterized protein</fullName>
    </submittedName>
</protein>
<proteinExistence type="predicted"/>
<evidence type="ECO:0000313" key="2">
    <source>
        <dbReference type="Proteomes" id="UP001162501"/>
    </source>
</evidence>
<sequence length="199" mass="20738">MLRAFSCDRSSLPRQTSPGLALVCAPDLELCLSPQDIVFLNLLLPVSSWSLKINSAELQRLALGGASFCTCSAQGRGGAGVGSEERPRHALTWTSAALVRRPDSELDAARAAGSERAQEASPPRDARHTGGEGAAESAAPRALAPGLVRPLPSAVYTRRSRRGSRDAPARSPPPCSQQTAGTSAITPLLGLTPAHLSLL</sequence>
<reference evidence="1" key="2">
    <citation type="submission" date="2025-03" db="EMBL/GenBank/DDBJ databases">
        <authorList>
            <consortium name="ELIXIR-Norway"/>
            <consortium name="Elixir Norway"/>
        </authorList>
    </citation>
    <scope>NUCLEOTIDE SEQUENCE</scope>
</reference>
<evidence type="ECO:0000313" key="1">
    <source>
        <dbReference type="EMBL" id="CAN0466357.1"/>
    </source>
</evidence>
<reference evidence="1" key="1">
    <citation type="submission" date="2023-05" db="EMBL/GenBank/DDBJ databases">
        <authorList>
            <consortium name="ELIXIR-Norway"/>
        </authorList>
    </citation>
    <scope>NUCLEOTIDE SEQUENCE</scope>
</reference>
<dbReference type="EMBL" id="OX596114">
    <property type="protein sequence ID" value="CAN0466357.1"/>
    <property type="molecule type" value="Genomic_DNA"/>
</dbReference>
<organism evidence="1 2">
    <name type="scientific">Rangifer tarandus platyrhynchus</name>
    <name type="common">Svalbard reindeer</name>
    <dbReference type="NCBI Taxonomy" id="3082113"/>
    <lineage>
        <taxon>Eukaryota</taxon>
        <taxon>Metazoa</taxon>
        <taxon>Chordata</taxon>
        <taxon>Craniata</taxon>
        <taxon>Vertebrata</taxon>
        <taxon>Euteleostomi</taxon>
        <taxon>Mammalia</taxon>
        <taxon>Eutheria</taxon>
        <taxon>Laurasiatheria</taxon>
        <taxon>Artiodactyla</taxon>
        <taxon>Ruminantia</taxon>
        <taxon>Pecora</taxon>
        <taxon>Cervidae</taxon>
        <taxon>Odocoileinae</taxon>
        <taxon>Rangifer</taxon>
    </lineage>
</organism>
<gene>
    <name evidence="1" type="ORF">MRATA1EN22A_LOCUS20308</name>
</gene>
<name>A0AC59ZMB3_RANTA</name>
<dbReference type="Proteomes" id="UP001162501">
    <property type="component" value="Chromosome 30"/>
</dbReference>
<accession>A0AC59ZMB3</accession>